<name>E5BEU2_9FUSO</name>
<reference evidence="1 2" key="1">
    <citation type="submission" date="2009-02" db="EMBL/GenBank/DDBJ databases">
        <title>The Genome Sequence of Fusobacterium sp. 3_1_5R.</title>
        <authorList>
            <consortium name="The Broad Institute Genome Sequencing Platform"/>
            <person name="Ward D."/>
            <person name="Young S.K."/>
            <person name="Kodira C.D."/>
            <person name="Zeng Q."/>
            <person name="Koehrsen M."/>
            <person name="Alvarado L."/>
            <person name="Berlin A."/>
            <person name="Borenstein D."/>
            <person name="Chen Z."/>
            <person name="Engels R."/>
            <person name="Freedman E."/>
            <person name="Gellesch M."/>
            <person name="Goldberg J."/>
            <person name="Griggs A."/>
            <person name="Gujja S."/>
            <person name="Heiman D."/>
            <person name="Hepburn T."/>
            <person name="Howarth C."/>
            <person name="Jen D."/>
            <person name="Larson L."/>
            <person name="Lewis B."/>
            <person name="Mehta T."/>
            <person name="Park D."/>
            <person name="Pearson M."/>
            <person name="Roberts A."/>
            <person name="Saif S."/>
            <person name="Shea T."/>
            <person name="Shenoy N."/>
            <person name="Sisk P."/>
            <person name="Stolte C."/>
            <person name="Sykes S."/>
            <person name="Walk T."/>
            <person name="White J."/>
            <person name="Yandava C."/>
            <person name="Allen-Vercoe E."/>
            <person name="Strauss J."/>
            <person name="Ambrose C."/>
            <person name="Lander E."/>
            <person name="Nusbaum C."/>
            <person name="Galagan J."/>
            <person name="Birren B."/>
        </authorList>
    </citation>
    <scope>NUCLEOTIDE SEQUENCE [LARGE SCALE GENOMIC DNA]</scope>
    <source>
        <strain evidence="1 2">3_1_5R</strain>
    </source>
</reference>
<sequence>MKMKEPKSFKDICELQKELDSHIVNVRERTGRDIVKSMIAEIIEFDEETKDSHKTWKTKEYNSQKELEELTDVYFFFAQLVNNEKYLEEWKLEELFNKKETEIFKPDSLTMIMYATGVVRSLYSVFSALVDLTLEYGYTKEDILKTYWKKWQYNMSERIGKEWN</sequence>
<accession>E5BEU2</accession>
<proteinExistence type="predicted"/>
<dbReference type="Proteomes" id="UP000002975">
    <property type="component" value="Unassembled WGS sequence"/>
</dbReference>
<dbReference type="OrthoDB" id="90697at2"/>
<dbReference type="RefSeq" id="WP_008800702.1">
    <property type="nucleotide sequence ID" value="NZ_GG657971.1"/>
</dbReference>
<organism evidence="1 2">
    <name type="scientific">Fusobacterium gonidiaformans 3-1-5R</name>
    <dbReference type="NCBI Taxonomy" id="469605"/>
    <lineage>
        <taxon>Bacteria</taxon>
        <taxon>Fusobacteriati</taxon>
        <taxon>Fusobacteriota</taxon>
        <taxon>Fusobacteriia</taxon>
        <taxon>Fusobacteriales</taxon>
        <taxon>Fusobacteriaceae</taxon>
        <taxon>Fusobacterium</taxon>
    </lineage>
</organism>
<dbReference type="Pfam" id="PF08761">
    <property type="entry name" value="dUTPase_2"/>
    <property type="match status" value="1"/>
</dbReference>
<dbReference type="SUPFAM" id="SSF101386">
    <property type="entry name" value="all-alpha NTP pyrophosphatases"/>
    <property type="match status" value="1"/>
</dbReference>
<dbReference type="InterPro" id="IPR014871">
    <property type="entry name" value="dUTPase/dCTP_pyrophosphatase"/>
</dbReference>
<dbReference type="BioCyc" id="FSP469605-HMP:GTSP-121-MONOMER"/>
<evidence type="ECO:0000313" key="2">
    <source>
        <dbReference type="Proteomes" id="UP000002975"/>
    </source>
</evidence>
<dbReference type="Gene3D" id="1.10.4010.10">
    <property type="entry name" value="Type II deoxyuridine triphosphatase"/>
    <property type="match status" value="1"/>
</dbReference>
<gene>
    <name evidence="1" type="ORF">FSBG_00120</name>
</gene>
<evidence type="ECO:0000313" key="1">
    <source>
        <dbReference type="EMBL" id="EFS20623.1"/>
    </source>
</evidence>
<dbReference type="AlphaFoldDB" id="E5BEU2"/>
<protein>
    <submittedName>
        <fullName evidence="1">dUTP diphosphatase</fullName>
    </submittedName>
</protein>
<dbReference type="HOGENOM" id="CLU_112400_0_0_0"/>
<keyword evidence="2" id="KW-1185">Reference proteome</keyword>
<dbReference type="EMBL" id="GG657971">
    <property type="protein sequence ID" value="EFS20623.1"/>
    <property type="molecule type" value="Genomic_DNA"/>
</dbReference>